<dbReference type="InterPro" id="IPR009045">
    <property type="entry name" value="Zn_M74/Hedgehog-like"/>
</dbReference>
<sequence>MACFRSVTQMFVLVMLATQVSACAPGRSGYRRRAPRRLTPLVIKQYVPNTAEQNEIAAGEATGVISRTSKSFRKLVPNYNGDIRFLDDEGTGADRIMTQRRICHRRSPRRLSGSGGRTRDLANPKSAISADINIAIIVLYR</sequence>
<dbReference type="InterPro" id="IPR000320">
    <property type="entry name" value="Hedgehog_signalling_dom"/>
</dbReference>
<dbReference type="Pfam" id="PF01085">
    <property type="entry name" value="HH_signal"/>
    <property type="match status" value="1"/>
</dbReference>
<dbReference type="PANTHER" id="PTHR11889">
    <property type="entry name" value="HEDGEHOG"/>
    <property type="match status" value="1"/>
</dbReference>
<protein>
    <submittedName>
        <fullName evidence="3">Sonic hedgehog protein-like</fullName>
    </submittedName>
</protein>
<dbReference type="STRING" id="418985.A0A1V9X435"/>
<dbReference type="OrthoDB" id="5212at2759"/>
<evidence type="ECO:0000256" key="1">
    <source>
        <dbReference type="SAM" id="SignalP"/>
    </source>
</evidence>
<feature type="domain" description="Hedgehog N-terminal signalling" evidence="2">
    <location>
        <begin position="23"/>
        <end position="100"/>
    </location>
</feature>
<dbReference type="Gene3D" id="3.30.1380.10">
    <property type="match status" value="1"/>
</dbReference>
<evidence type="ECO:0000313" key="3">
    <source>
        <dbReference type="EMBL" id="OQR68264.1"/>
    </source>
</evidence>
<dbReference type="GO" id="GO:0007267">
    <property type="term" value="P:cell-cell signaling"/>
    <property type="evidence" value="ECO:0007669"/>
    <property type="project" value="InterPro"/>
</dbReference>
<dbReference type="AlphaFoldDB" id="A0A1V9X435"/>
<dbReference type="PANTHER" id="PTHR11889:SF31">
    <property type="entry name" value="PROTEIN HEDGEHOG"/>
    <property type="match status" value="1"/>
</dbReference>
<feature type="signal peptide" evidence="1">
    <location>
        <begin position="1"/>
        <end position="22"/>
    </location>
</feature>
<reference evidence="3 4" key="1">
    <citation type="journal article" date="2017" name="Gigascience">
        <title>Draft genome of the honey bee ectoparasitic mite, Tropilaelaps mercedesae, is shaped by the parasitic life history.</title>
        <authorList>
            <person name="Dong X."/>
            <person name="Armstrong S.D."/>
            <person name="Xia D."/>
            <person name="Makepeace B.L."/>
            <person name="Darby A.C."/>
            <person name="Kadowaki T."/>
        </authorList>
    </citation>
    <scope>NUCLEOTIDE SEQUENCE [LARGE SCALE GENOMIC DNA]</scope>
    <source>
        <strain evidence="3">Wuxi-XJTLU</strain>
    </source>
</reference>
<dbReference type="Proteomes" id="UP000192247">
    <property type="component" value="Unassembled WGS sequence"/>
</dbReference>
<keyword evidence="4" id="KW-1185">Reference proteome</keyword>
<name>A0A1V9X435_9ACAR</name>
<dbReference type="SUPFAM" id="SSF55166">
    <property type="entry name" value="Hedgehog/DD-peptidase"/>
    <property type="match status" value="1"/>
</dbReference>
<gene>
    <name evidence="3" type="ORF">BIW11_02050</name>
</gene>
<feature type="chain" id="PRO_5012325423" evidence="1">
    <location>
        <begin position="23"/>
        <end position="141"/>
    </location>
</feature>
<dbReference type="InterPro" id="IPR050387">
    <property type="entry name" value="Hedgehog_Signaling"/>
</dbReference>
<comment type="caution">
    <text evidence="3">The sequence shown here is derived from an EMBL/GenBank/DDBJ whole genome shotgun (WGS) entry which is preliminary data.</text>
</comment>
<dbReference type="InParanoid" id="A0A1V9X435"/>
<dbReference type="EMBL" id="MNPL01025528">
    <property type="protein sequence ID" value="OQR68264.1"/>
    <property type="molecule type" value="Genomic_DNA"/>
</dbReference>
<organism evidence="3 4">
    <name type="scientific">Tropilaelaps mercedesae</name>
    <dbReference type="NCBI Taxonomy" id="418985"/>
    <lineage>
        <taxon>Eukaryota</taxon>
        <taxon>Metazoa</taxon>
        <taxon>Ecdysozoa</taxon>
        <taxon>Arthropoda</taxon>
        <taxon>Chelicerata</taxon>
        <taxon>Arachnida</taxon>
        <taxon>Acari</taxon>
        <taxon>Parasitiformes</taxon>
        <taxon>Mesostigmata</taxon>
        <taxon>Gamasina</taxon>
        <taxon>Dermanyssoidea</taxon>
        <taxon>Laelapidae</taxon>
        <taxon>Tropilaelaps</taxon>
    </lineage>
</organism>
<evidence type="ECO:0000259" key="2">
    <source>
        <dbReference type="Pfam" id="PF01085"/>
    </source>
</evidence>
<proteinExistence type="predicted"/>
<accession>A0A1V9X435</accession>
<keyword evidence="1" id="KW-0732">Signal</keyword>
<evidence type="ECO:0000313" key="4">
    <source>
        <dbReference type="Proteomes" id="UP000192247"/>
    </source>
</evidence>